<evidence type="ECO:0000259" key="5">
    <source>
        <dbReference type="Pfam" id="PF01764"/>
    </source>
</evidence>
<organism evidence="6 7">
    <name type="scientific">Taishania pollutisoli</name>
    <dbReference type="NCBI Taxonomy" id="2766479"/>
    <lineage>
        <taxon>Bacteria</taxon>
        <taxon>Pseudomonadati</taxon>
        <taxon>Bacteroidota</taxon>
        <taxon>Flavobacteriia</taxon>
        <taxon>Flavobacteriales</taxon>
        <taxon>Crocinitomicaceae</taxon>
        <taxon>Taishania</taxon>
    </lineage>
</organism>
<dbReference type="GO" id="GO:0004620">
    <property type="term" value="F:phospholipase activity"/>
    <property type="evidence" value="ECO:0007669"/>
    <property type="project" value="UniProtKB-ARBA"/>
</dbReference>
<name>A0A8J6TXW8_9FLAO</name>
<evidence type="ECO:0000256" key="3">
    <source>
        <dbReference type="ARBA" id="ARBA00022963"/>
    </source>
</evidence>
<dbReference type="SUPFAM" id="SSF53474">
    <property type="entry name" value="alpha/beta-Hydrolases"/>
    <property type="match status" value="1"/>
</dbReference>
<reference evidence="6" key="1">
    <citation type="submission" date="2020-09" db="EMBL/GenBank/DDBJ databases">
        <title>Taishania pollutisoli gen. nov., sp. nov., Isolated from Tetrabromobisphenol A-Contaminated Soil.</title>
        <authorList>
            <person name="Chen Q."/>
        </authorList>
    </citation>
    <scope>NUCLEOTIDE SEQUENCE</scope>
    <source>
        <strain evidence="6">CZZ-1</strain>
    </source>
</reference>
<gene>
    <name evidence="6" type="ORF">H9Y05_11655</name>
</gene>
<keyword evidence="7" id="KW-1185">Reference proteome</keyword>
<accession>A0A8J6TXW8</accession>
<protein>
    <recommendedName>
        <fullName evidence="5">Fungal lipase-type domain-containing protein</fullName>
    </recommendedName>
</protein>
<dbReference type="GO" id="GO:0016042">
    <property type="term" value="P:lipid catabolic process"/>
    <property type="evidence" value="ECO:0007669"/>
    <property type="project" value="UniProtKB-KW"/>
</dbReference>
<feature type="domain" description="Fungal lipase-type" evidence="5">
    <location>
        <begin position="76"/>
        <end position="230"/>
    </location>
</feature>
<keyword evidence="1" id="KW-0378">Hydrolase</keyword>
<dbReference type="InterPro" id="IPR002921">
    <property type="entry name" value="Fungal_lipase-type"/>
</dbReference>
<dbReference type="AlphaFoldDB" id="A0A8J6TXW8"/>
<dbReference type="PANTHER" id="PTHR31403">
    <property type="entry name" value="PHOSPHOLIPASE A1-IBETA2, CHLOROPLASTIC"/>
    <property type="match status" value="1"/>
</dbReference>
<evidence type="ECO:0000256" key="1">
    <source>
        <dbReference type="ARBA" id="ARBA00022801"/>
    </source>
</evidence>
<dbReference type="EMBL" id="JACVEL010000008">
    <property type="protein sequence ID" value="MBC9813121.1"/>
    <property type="molecule type" value="Genomic_DNA"/>
</dbReference>
<evidence type="ECO:0000256" key="4">
    <source>
        <dbReference type="ARBA" id="ARBA00023098"/>
    </source>
</evidence>
<dbReference type="Pfam" id="PF01764">
    <property type="entry name" value="Lipase_3"/>
    <property type="match status" value="1"/>
</dbReference>
<evidence type="ECO:0000313" key="7">
    <source>
        <dbReference type="Proteomes" id="UP000652681"/>
    </source>
</evidence>
<comment type="caution">
    <text evidence="6">The sequence shown here is derived from an EMBL/GenBank/DDBJ whole genome shotgun (WGS) entry which is preliminary data.</text>
</comment>
<keyword evidence="4" id="KW-0443">Lipid metabolism</keyword>
<keyword evidence="2" id="KW-0809">Transit peptide</keyword>
<dbReference type="PANTHER" id="PTHR31403:SF7">
    <property type="entry name" value="PHOSPHOLIPASE A1-IGAMMA3, CHLOROPLASTIC"/>
    <property type="match status" value="1"/>
</dbReference>
<evidence type="ECO:0000256" key="2">
    <source>
        <dbReference type="ARBA" id="ARBA00022946"/>
    </source>
</evidence>
<sequence length="393" mass="44771">MISSCLIAFGSNAQLKSGFDAAEARDLIRICNSFGYLDLYGNDTDILPSGYKKTYTSPAYGMDNKFQVYTNGNTAVINFRGSTSRQSSWLENLYASMIPVKDKIVVNGKEFPYQVAEKESSRVHAGYTLAVYFFKDDLLKQLNELNKKGIYDIYITGHSQGGALAQVVRAYLDYLPEKELSKKNTFKVYAFANPMVGNASFAKEYTKKYCDPGMSFLVHNPTDFVTKLPVSYNDSTFWQANLTEFLMNSNEFSMSGAAMEGALYFFKDRVNELAKNMSKNIEAQLLKELGEIKMPAFHEDINYVHTGNLIKISATEYPLELKDSTILKNDSLMKVYKRDANGVFENKSLYKKQSFTDQHKAYNYYTAILKDYFPDDYSGLKQKYFVLPKKEKK</sequence>
<evidence type="ECO:0000313" key="6">
    <source>
        <dbReference type="EMBL" id="MBC9813121.1"/>
    </source>
</evidence>
<dbReference type="InterPro" id="IPR029058">
    <property type="entry name" value="AB_hydrolase_fold"/>
</dbReference>
<dbReference type="Proteomes" id="UP000652681">
    <property type="component" value="Unassembled WGS sequence"/>
</dbReference>
<dbReference type="RefSeq" id="WP_163491908.1">
    <property type="nucleotide sequence ID" value="NZ_JACVEL010000008.1"/>
</dbReference>
<dbReference type="CDD" id="cd00519">
    <property type="entry name" value="Lipase_3"/>
    <property type="match status" value="1"/>
</dbReference>
<keyword evidence="3" id="KW-0442">Lipid degradation</keyword>
<dbReference type="Gene3D" id="3.40.50.1820">
    <property type="entry name" value="alpha/beta hydrolase"/>
    <property type="match status" value="1"/>
</dbReference>
<proteinExistence type="predicted"/>